<protein>
    <submittedName>
        <fullName evidence="2">Uncharacterized protein</fullName>
    </submittedName>
</protein>
<keyword evidence="1" id="KW-1185">Reference proteome</keyword>
<reference evidence="2" key="1">
    <citation type="submission" date="2022-11" db="UniProtKB">
        <authorList>
            <consortium name="WormBaseParasite"/>
        </authorList>
    </citation>
    <scope>IDENTIFICATION</scope>
</reference>
<evidence type="ECO:0000313" key="2">
    <source>
        <dbReference type="WBParaSite" id="PSU_v2.g19658.t1"/>
    </source>
</evidence>
<accession>A0A914YK04</accession>
<evidence type="ECO:0000313" key="1">
    <source>
        <dbReference type="Proteomes" id="UP000887577"/>
    </source>
</evidence>
<dbReference type="AlphaFoldDB" id="A0A914YK04"/>
<name>A0A914YK04_9BILA</name>
<dbReference type="Proteomes" id="UP000887577">
    <property type="component" value="Unplaced"/>
</dbReference>
<organism evidence="1 2">
    <name type="scientific">Panagrolaimus superbus</name>
    <dbReference type="NCBI Taxonomy" id="310955"/>
    <lineage>
        <taxon>Eukaryota</taxon>
        <taxon>Metazoa</taxon>
        <taxon>Ecdysozoa</taxon>
        <taxon>Nematoda</taxon>
        <taxon>Chromadorea</taxon>
        <taxon>Rhabditida</taxon>
        <taxon>Tylenchina</taxon>
        <taxon>Panagrolaimomorpha</taxon>
        <taxon>Panagrolaimoidea</taxon>
        <taxon>Panagrolaimidae</taxon>
        <taxon>Panagrolaimus</taxon>
    </lineage>
</organism>
<proteinExistence type="predicted"/>
<sequence length="72" mass="8456">MLTSCEADIRHKSGLANSDYDRQRLLKIKLDTSSQLLQIAETQRDDECLIIRSALTDIFEIHQKYCFHVRLF</sequence>
<dbReference type="WBParaSite" id="PSU_v2.g19658.t1">
    <property type="protein sequence ID" value="PSU_v2.g19658.t1"/>
    <property type="gene ID" value="PSU_v2.g19658"/>
</dbReference>